<evidence type="ECO:0000313" key="2">
    <source>
        <dbReference type="EMBL" id="XBV85517.1"/>
    </source>
</evidence>
<dbReference type="AlphaFoldDB" id="A0AAU7UBD2"/>
<sequence>MTERDLDVEFKENVPQERVQDNENWGEENLSADERRPEYWSDVTDENAEDGAGLPTGGGED</sequence>
<dbReference type="RefSeq" id="WP_350243554.1">
    <property type="nucleotide sequence ID" value="NZ_CP158299.1"/>
</dbReference>
<feature type="compositionally biased region" description="Basic and acidic residues" evidence="1">
    <location>
        <begin position="1"/>
        <end position="21"/>
    </location>
</feature>
<dbReference type="KEGG" id="dsc:ABOD76_19125"/>
<feature type="region of interest" description="Disordered" evidence="1">
    <location>
        <begin position="1"/>
        <end position="61"/>
    </location>
</feature>
<name>A0AAU7UBD2_9DEIO</name>
<accession>A0AAU7UBD2</accession>
<proteinExistence type="predicted"/>
<reference evidence="2" key="1">
    <citation type="submission" date="2024-06" db="EMBL/GenBank/DDBJ databases">
        <title>Draft Genome Sequence of Deinococcus sonorensis Type Strain KR-87, a Biofilm Producing Representative of the Genus Deinococcus.</title>
        <authorList>
            <person name="Boren L.S."/>
            <person name="Grosso R.A."/>
            <person name="Hugenberg-Cox A.N."/>
            <person name="Hill J.T.E."/>
            <person name="Albert C.M."/>
            <person name="Tuohy J.M."/>
        </authorList>
    </citation>
    <scope>NUCLEOTIDE SEQUENCE</scope>
    <source>
        <strain evidence="2">KR-87</strain>
    </source>
</reference>
<protein>
    <submittedName>
        <fullName evidence="2">Uncharacterized protein</fullName>
    </submittedName>
</protein>
<evidence type="ECO:0000256" key="1">
    <source>
        <dbReference type="SAM" id="MobiDB-lite"/>
    </source>
</evidence>
<gene>
    <name evidence="2" type="ORF">ABOD76_19125</name>
</gene>
<organism evidence="2">
    <name type="scientific">Deinococcus sonorensis KR-87</name>
    <dbReference type="NCBI Taxonomy" id="694439"/>
    <lineage>
        <taxon>Bacteria</taxon>
        <taxon>Thermotogati</taxon>
        <taxon>Deinococcota</taxon>
        <taxon>Deinococci</taxon>
        <taxon>Deinococcales</taxon>
        <taxon>Deinococcaceae</taxon>
        <taxon>Deinococcus</taxon>
    </lineage>
</organism>
<dbReference type="EMBL" id="CP158299">
    <property type="protein sequence ID" value="XBV85517.1"/>
    <property type="molecule type" value="Genomic_DNA"/>
</dbReference>